<dbReference type="Pfam" id="PF00646">
    <property type="entry name" value="F-box"/>
    <property type="match status" value="1"/>
</dbReference>
<dbReference type="SMART" id="SM00256">
    <property type="entry name" value="FBOX"/>
    <property type="match status" value="1"/>
</dbReference>
<dbReference type="Gene3D" id="3.80.10.10">
    <property type="entry name" value="Ribonuclease Inhibitor"/>
    <property type="match status" value="1"/>
</dbReference>
<dbReference type="InterPro" id="IPR055411">
    <property type="entry name" value="LRR_FXL15/At3g58940/PEG3-like"/>
</dbReference>
<dbReference type="CDD" id="cd22160">
    <property type="entry name" value="F-box_AtFBL13-like"/>
    <property type="match status" value="1"/>
</dbReference>
<dbReference type="PANTHER" id="PTHR31900:SF25">
    <property type="entry name" value="FBD DOMAIN-CONTAINING PROTEIN"/>
    <property type="match status" value="1"/>
</dbReference>
<dbReference type="OMA" id="CASILQW"/>
<feature type="domain" description="F-box" evidence="1">
    <location>
        <begin position="1"/>
        <end position="37"/>
    </location>
</feature>
<proteinExistence type="predicted"/>
<dbReference type="PANTHER" id="PTHR31900">
    <property type="entry name" value="F-BOX/RNI SUPERFAMILY PROTEIN-RELATED"/>
    <property type="match status" value="1"/>
</dbReference>
<reference evidence="2 3" key="1">
    <citation type="journal article" date="2013" name="Front. Plant Sci.">
        <title>The Reference Genome of the Halophytic Plant Eutrema salsugineum.</title>
        <authorList>
            <person name="Yang R."/>
            <person name="Jarvis D.E."/>
            <person name="Chen H."/>
            <person name="Beilstein M.A."/>
            <person name="Grimwood J."/>
            <person name="Jenkins J."/>
            <person name="Shu S."/>
            <person name="Prochnik S."/>
            <person name="Xin M."/>
            <person name="Ma C."/>
            <person name="Schmutz J."/>
            <person name="Wing R.A."/>
            <person name="Mitchell-Olds T."/>
            <person name="Schumaker K.S."/>
            <person name="Wang X."/>
        </authorList>
    </citation>
    <scope>NUCLEOTIDE SEQUENCE [LARGE SCALE GENOMIC DNA]</scope>
</reference>
<evidence type="ECO:0000313" key="3">
    <source>
        <dbReference type="Proteomes" id="UP000030689"/>
    </source>
</evidence>
<dbReference type="PROSITE" id="PS50181">
    <property type="entry name" value="FBOX"/>
    <property type="match status" value="1"/>
</dbReference>
<evidence type="ECO:0000259" key="1">
    <source>
        <dbReference type="PROSITE" id="PS50181"/>
    </source>
</evidence>
<dbReference type="KEGG" id="eus:EUTSA_v10000471mg"/>
<dbReference type="AlphaFoldDB" id="V4M2J1"/>
<dbReference type="SUPFAM" id="SSF52047">
    <property type="entry name" value="RNI-like"/>
    <property type="match status" value="1"/>
</dbReference>
<accession>V4M2J1</accession>
<dbReference type="SUPFAM" id="SSF81383">
    <property type="entry name" value="F-box domain"/>
    <property type="match status" value="1"/>
</dbReference>
<organism evidence="2 3">
    <name type="scientific">Eutrema salsugineum</name>
    <name type="common">Saltwater cress</name>
    <name type="synonym">Sisymbrium salsugineum</name>
    <dbReference type="NCBI Taxonomy" id="72664"/>
    <lineage>
        <taxon>Eukaryota</taxon>
        <taxon>Viridiplantae</taxon>
        <taxon>Streptophyta</taxon>
        <taxon>Embryophyta</taxon>
        <taxon>Tracheophyta</taxon>
        <taxon>Spermatophyta</taxon>
        <taxon>Magnoliopsida</taxon>
        <taxon>eudicotyledons</taxon>
        <taxon>Gunneridae</taxon>
        <taxon>Pentapetalae</taxon>
        <taxon>rosids</taxon>
        <taxon>malvids</taxon>
        <taxon>Brassicales</taxon>
        <taxon>Brassicaceae</taxon>
        <taxon>Eutremeae</taxon>
        <taxon>Eutrema</taxon>
    </lineage>
</organism>
<dbReference type="Pfam" id="PF24758">
    <property type="entry name" value="LRR_At5g56370"/>
    <property type="match status" value="1"/>
</dbReference>
<sequence>EDRISQLPDSLLCKILGHLPAKEAVKTSVLSTRWKSLWLWAPSLELDSNKFPDFNAFASLGDRFFDSNRVSCIDKLELKVYESDNDDVEDYVAYFTSWIDAAVKRKVQHLHVVSLPDEYSFEIPISLYISQTLAFLKLQLVALVSAESFSLPCLKTMHLEEIWFQYPNETTFERLVSSCPVLEELKIIEFGNAPNVFRVHSFSLKRLEIKIRYALTDDYLNVVIDAPLLRWLRIDDCLSERYMINNLDSGAKLDISLSFGELLPNEETVSSKRYIIRDLLPRISEVGEMIMYLDIFKVIHYYSKLEPLPHFGYMSRLDITLCVSDLKWLPTFLEHCPNLKSLVLKLDTQFKEIHSEEMKQIRFSHVPQCLLSSL</sequence>
<feature type="non-terminal residue" evidence="2">
    <location>
        <position position="374"/>
    </location>
</feature>
<dbReference type="OrthoDB" id="1052855at2759"/>
<dbReference type="eggNOG" id="ENOG502RYTW">
    <property type="taxonomic scope" value="Eukaryota"/>
</dbReference>
<gene>
    <name evidence="2" type="ORF">EUTSA_v10000471mg</name>
</gene>
<dbReference type="InterPro" id="IPR053781">
    <property type="entry name" value="F-box_AtFBL13-like"/>
</dbReference>
<protein>
    <recommendedName>
        <fullName evidence="1">F-box domain-containing protein</fullName>
    </recommendedName>
</protein>
<name>V4M2J1_EUTSA</name>
<feature type="non-terminal residue" evidence="2">
    <location>
        <position position="1"/>
    </location>
</feature>
<dbReference type="Gene3D" id="1.20.1280.50">
    <property type="match status" value="1"/>
</dbReference>
<dbReference type="InterPro" id="IPR032675">
    <property type="entry name" value="LRR_dom_sf"/>
</dbReference>
<dbReference type="InterPro" id="IPR036047">
    <property type="entry name" value="F-box-like_dom_sf"/>
</dbReference>
<dbReference type="InterPro" id="IPR001810">
    <property type="entry name" value="F-box_dom"/>
</dbReference>
<dbReference type="EMBL" id="KI517426">
    <property type="protein sequence ID" value="ESQ46458.1"/>
    <property type="molecule type" value="Genomic_DNA"/>
</dbReference>
<dbReference type="InterPro" id="IPR050232">
    <property type="entry name" value="FBL13/AtMIF1-like"/>
</dbReference>
<keyword evidence="3" id="KW-1185">Reference proteome</keyword>
<dbReference type="Proteomes" id="UP000030689">
    <property type="component" value="Unassembled WGS sequence"/>
</dbReference>
<evidence type="ECO:0000313" key="2">
    <source>
        <dbReference type="EMBL" id="ESQ46458.1"/>
    </source>
</evidence>
<dbReference type="Gramene" id="ESQ46458">
    <property type="protein sequence ID" value="ESQ46458"/>
    <property type="gene ID" value="EUTSA_v10000471mg"/>
</dbReference>
<dbReference type="STRING" id="72664.V4M2J1"/>